<dbReference type="GeneID" id="93709291"/>
<dbReference type="PROSITE" id="PS51782">
    <property type="entry name" value="LYSM"/>
    <property type="match status" value="1"/>
</dbReference>
<reference evidence="2 3" key="1">
    <citation type="submission" date="2016-10" db="EMBL/GenBank/DDBJ databases">
        <authorList>
            <person name="Varghese N."/>
            <person name="Submissions S."/>
        </authorList>
    </citation>
    <scope>NUCLEOTIDE SEQUENCE [LARGE SCALE GENOMIC DNA]</scope>
    <source>
        <strain evidence="2 3">DSM 13796</strain>
    </source>
</reference>
<evidence type="ECO:0000313" key="2">
    <source>
        <dbReference type="EMBL" id="SFQ17902.1"/>
    </source>
</evidence>
<dbReference type="CDD" id="cd00118">
    <property type="entry name" value="LysM"/>
    <property type="match status" value="1"/>
</dbReference>
<feature type="domain" description="LysM" evidence="1">
    <location>
        <begin position="48"/>
        <end position="101"/>
    </location>
</feature>
<name>A0A1I5WDT5_9BACI</name>
<organism evidence="2 3">
    <name type="scientific">Priestia endophytica DSM 13796</name>
    <dbReference type="NCBI Taxonomy" id="1121089"/>
    <lineage>
        <taxon>Bacteria</taxon>
        <taxon>Bacillati</taxon>
        <taxon>Bacillota</taxon>
        <taxon>Bacilli</taxon>
        <taxon>Bacillales</taxon>
        <taxon>Bacillaceae</taxon>
        <taxon>Priestia</taxon>
    </lineage>
</organism>
<dbReference type="Proteomes" id="UP000182762">
    <property type="component" value="Unassembled WGS sequence"/>
</dbReference>
<sequence>MKKLGVLLIVLFIGYVAYYDISVGTLKASSPQAVETAAVQKPEKQEYQTVVVQQGDTVLSIISQLQKEDSNLNIEKISQDFRRLNDNLSPENIQVGKKYKFPIYSSS</sequence>
<comment type="caution">
    <text evidence="2">The sequence shown here is derived from an EMBL/GenBank/DDBJ whole genome shotgun (WGS) entry which is preliminary data.</text>
</comment>
<keyword evidence="3" id="KW-1185">Reference proteome</keyword>
<gene>
    <name evidence="2" type="ORF">SAMN02745910_00520</name>
</gene>
<evidence type="ECO:0000259" key="1">
    <source>
        <dbReference type="PROSITE" id="PS51782"/>
    </source>
</evidence>
<proteinExistence type="predicted"/>
<dbReference type="Pfam" id="PF01476">
    <property type="entry name" value="LysM"/>
    <property type="match status" value="1"/>
</dbReference>
<dbReference type="Gene3D" id="3.10.350.10">
    <property type="entry name" value="LysM domain"/>
    <property type="match status" value="1"/>
</dbReference>
<evidence type="ECO:0000313" key="3">
    <source>
        <dbReference type="Proteomes" id="UP000182762"/>
    </source>
</evidence>
<accession>A0A1I5WDT5</accession>
<dbReference type="RefSeq" id="WP_061802001.1">
    <property type="nucleotide sequence ID" value="NZ_FOXX01000001.1"/>
</dbReference>
<dbReference type="InterPro" id="IPR018392">
    <property type="entry name" value="LysM"/>
</dbReference>
<dbReference type="InterPro" id="IPR036779">
    <property type="entry name" value="LysM_dom_sf"/>
</dbReference>
<dbReference type="EMBL" id="FOXX01000001">
    <property type="protein sequence ID" value="SFQ17902.1"/>
    <property type="molecule type" value="Genomic_DNA"/>
</dbReference>
<protein>
    <submittedName>
        <fullName evidence="2">LysM domain-containing protein</fullName>
    </submittedName>
</protein>